<proteinExistence type="predicted"/>
<dbReference type="PROSITE" id="PS50405">
    <property type="entry name" value="GST_CTER"/>
    <property type="match status" value="1"/>
</dbReference>
<keyword evidence="5" id="KW-1185">Reference proteome</keyword>
<dbReference type="Gene3D" id="3.40.30.10">
    <property type="entry name" value="Glutaredoxin"/>
    <property type="match status" value="1"/>
</dbReference>
<dbReference type="Pfam" id="PF00043">
    <property type="entry name" value="GST_C"/>
    <property type="match status" value="1"/>
</dbReference>
<evidence type="ECO:0000259" key="3">
    <source>
        <dbReference type="PROSITE" id="PS50405"/>
    </source>
</evidence>
<evidence type="ECO:0000313" key="4">
    <source>
        <dbReference type="EMBL" id="NHZ90474.1"/>
    </source>
</evidence>
<protein>
    <submittedName>
        <fullName evidence="4">Glutathione S-transferase</fullName>
    </submittedName>
</protein>
<dbReference type="Gene3D" id="1.20.1050.10">
    <property type="match status" value="1"/>
</dbReference>
<accession>A0ABX0NU57</accession>
<dbReference type="RefSeq" id="WP_166876832.1">
    <property type="nucleotide sequence ID" value="NZ_WHJH01000017.1"/>
</dbReference>
<dbReference type="EMBL" id="WHJH01000017">
    <property type="protein sequence ID" value="NHZ90474.1"/>
    <property type="molecule type" value="Genomic_DNA"/>
</dbReference>
<dbReference type="SFLD" id="SFLDS00019">
    <property type="entry name" value="Glutathione_Transferase_(cytos"/>
    <property type="match status" value="1"/>
</dbReference>
<dbReference type="InterPro" id="IPR004046">
    <property type="entry name" value="GST_C"/>
</dbReference>
<feature type="domain" description="GST N-terminal" evidence="2">
    <location>
        <begin position="1"/>
        <end position="83"/>
    </location>
</feature>
<dbReference type="CDD" id="cd03048">
    <property type="entry name" value="GST_N_Ure2p_like"/>
    <property type="match status" value="1"/>
</dbReference>
<name>A0ABX0NU57_9BURK</name>
<dbReference type="Proteomes" id="UP000609726">
    <property type="component" value="Unassembled WGS sequence"/>
</dbReference>
<reference evidence="4 5" key="1">
    <citation type="submission" date="2019-10" db="EMBL/GenBank/DDBJ databases">
        <title>Taxonomy of Antarctic Massilia spp.: description of Massilia rubra sp. nov., Massilia aquatica sp. nov., Massilia mucilaginosa sp. nov., Massilia frigida sp. nov. isolated from streams, lakes and regoliths.</title>
        <authorList>
            <person name="Holochova P."/>
            <person name="Sedlacek I."/>
            <person name="Kralova S."/>
            <person name="Maslanova I."/>
            <person name="Busse H.-J."/>
            <person name="Stankova E."/>
            <person name="Vrbovska V."/>
            <person name="Kovarovic V."/>
            <person name="Bartak M."/>
            <person name="Svec P."/>
            <person name="Pantucek R."/>
        </authorList>
    </citation>
    <scope>NUCLEOTIDE SEQUENCE [LARGE SCALE GENOMIC DNA]</scope>
    <source>
        <strain evidence="4 5">CCM 8733</strain>
    </source>
</reference>
<dbReference type="CDD" id="cd10291">
    <property type="entry name" value="GST_C_YfcG_like"/>
    <property type="match status" value="1"/>
</dbReference>
<dbReference type="SFLD" id="SFLDG01151">
    <property type="entry name" value="Main.2:_Nu-like"/>
    <property type="match status" value="1"/>
</dbReference>
<comment type="caution">
    <text evidence="4">The sequence shown here is derived from an EMBL/GenBank/DDBJ whole genome shotgun (WGS) entry which is preliminary data.</text>
</comment>
<evidence type="ECO:0000313" key="5">
    <source>
        <dbReference type="Proteomes" id="UP000609726"/>
    </source>
</evidence>
<organism evidence="4 5">
    <name type="scientific">Massilia mucilaginosa</name>
    <dbReference type="NCBI Taxonomy" id="2609282"/>
    <lineage>
        <taxon>Bacteria</taxon>
        <taxon>Pseudomonadati</taxon>
        <taxon>Pseudomonadota</taxon>
        <taxon>Betaproteobacteria</taxon>
        <taxon>Burkholderiales</taxon>
        <taxon>Oxalobacteraceae</taxon>
        <taxon>Telluria group</taxon>
        <taxon>Massilia</taxon>
    </lineage>
</organism>
<dbReference type="InterPro" id="IPR010987">
    <property type="entry name" value="Glutathione-S-Trfase_C-like"/>
</dbReference>
<sequence length="234" mass="26490">MIDLYSAPTPNGHKVSIALEELALPYTLHTLELNRNQQKEDWFLAINPNGRIPAIVDRAEDNFAVFESGAILVYLAEKTGQLMPTDAKGRSQVMQWLMFQMGGVGPMMGQANVFYRYFPEKIQPAIDRYQGESRRLFKVLDGRLRDHEFLAGDYSIADIANWAWVRTHKWSGVSIEELPHLARWIDAIRARPAVEKGLQMPPSPRELSSSNEEEAAKFSAAARTMLETGQSRNN</sequence>
<dbReference type="Pfam" id="PF13409">
    <property type="entry name" value="GST_N_2"/>
    <property type="match status" value="1"/>
</dbReference>
<dbReference type="InterPro" id="IPR036282">
    <property type="entry name" value="Glutathione-S-Trfase_C_sf"/>
</dbReference>
<dbReference type="InterPro" id="IPR036249">
    <property type="entry name" value="Thioredoxin-like_sf"/>
</dbReference>
<dbReference type="InterPro" id="IPR040079">
    <property type="entry name" value="Glutathione_S-Trfase"/>
</dbReference>
<dbReference type="PROSITE" id="PS50404">
    <property type="entry name" value="GST_NTER"/>
    <property type="match status" value="1"/>
</dbReference>
<gene>
    <name evidence="4" type="ORF">F2P45_15815</name>
</gene>
<dbReference type="SFLD" id="SFLDG00358">
    <property type="entry name" value="Main_(cytGST)"/>
    <property type="match status" value="1"/>
</dbReference>
<dbReference type="SUPFAM" id="SSF47616">
    <property type="entry name" value="GST C-terminal domain-like"/>
    <property type="match status" value="1"/>
</dbReference>
<dbReference type="SUPFAM" id="SSF52833">
    <property type="entry name" value="Thioredoxin-like"/>
    <property type="match status" value="1"/>
</dbReference>
<feature type="domain" description="GST C-terminal" evidence="3">
    <location>
        <begin position="86"/>
        <end position="218"/>
    </location>
</feature>
<dbReference type="PANTHER" id="PTHR44051:SF22">
    <property type="entry name" value="DISULFIDE-BOND OXIDOREDUCTASE YGHU"/>
    <property type="match status" value="1"/>
</dbReference>
<feature type="region of interest" description="Disordered" evidence="1">
    <location>
        <begin position="195"/>
        <end position="234"/>
    </location>
</feature>
<evidence type="ECO:0000256" key="1">
    <source>
        <dbReference type="SAM" id="MobiDB-lite"/>
    </source>
</evidence>
<dbReference type="PANTHER" id="PTHR44051">
    <property type="entry name" value="GLUTATHIONE S-TRANSFERASE-RELATED"/>
    <property type="match status" value="1"/>
</dbReference>
<dbReference type="InterPro" id="IPR004045">
    <property type="entry name" value="Glutathione_S-Trfase_N"/>
</dbReference>
<evidence type="ECO:0000259" key="2">
    <source>
        <dbReference type="PROSITE" id="PS50404"/>
    </source>
</evidence>